<dbReference type="Gene3D" id="1.20.1290.10">
    <property type="entry name" value="AhpD-like"/>
    <property type="match status" value="1"/>
</dbReference>
<name>A0A381Q5C5_9ZZZZ</name>
<dbReference type="EMBL" id="UINC01001160">
    <property type="protein sequence ID" value="SUZ72833.1"/>
    <property type="molecule type" value="Genomic_DNA"/>
</dbReference>
<dbReference type="PANTHER" id="PTHR34846">
    <property type="entry name" value="4-CARBOXYMUCONOLACTONE DECARBOXYLASE FAMILY PROTEIN (AFU_ORTHOLOGUE AFUA_6G11590)"/>
    <property type="match status" value="1"/>
</dbReference>
<dbReference type="PANTHER" id="PTHR34846:SF11">
    <property type="entry name" value="4-CARBOXYMUCONOLACTONE DECARBOXYLASE FAMILY PROTEIN (AFU_ORTHOLOGUE AFUA_6G11590)"/>
    <property type="match status" value="1"/>
</dbReference>
<reference evidence="1" key="1">
    <citation type="submission" date="2018-05" db="EMBL/GenBank/DDBJ databases">
        <authorList>
            <person name="Lanie J.A."/>
            <person name="Ng W.-L."/>
            <person name="Kazmierczak K.M."/>
            <person name="Andrzejewski T.M."/>
            <person name="Davidsen T.M."/>
            <person name="Wayne K.J."/>
            <person name="Tettelin H."/>
            <person name="Glass J.I."/>
            <person name="Rusch D."/>
            <person name="Podicherti R."/>
            <person name="Tsui H.-C.T."/>
            <person name="Winkler M.E."/>
        </authorList>
    </citation>
    <scope>NUCLEOTIDE SEQUENCE</scope>
</reference>
<gene>
    <name evidence="1" type="ORF">METZ01_LOCUS25687</name>
</gene>
<dbReference type="AlphaFoldDB" id="A0A381Q5C5"/>
<proteinExistence type="predicted"/>
<dbReference type="InterPro" id="IPR029032">
    <property type="entry name" value="AhpD-like"/>
</dbReference>
<protein>
    <recommendedName>
        <fullName evidence="2">Carboxymuconolactone decarboxylase-like domain-containing protein</fullName>
    </recommendedName>
</protein>
<sequence length="248" mass="27603">MNTKITLTLLLVLISVTFSNLNNSTDAAETGYELEGVQTADKIPTDINMDSLARLPQVSREGLEAIGREAFDTYVSPGTGYETGLRGPIGMWMHSPVLAEAMFDVRQRVRYGTEKDQRLTELIIISTAREINNQYEYSAHEPLAQSAGLEQGIIDIVRFRRPLDDLPPTDGFGEIEHTLIQFTRELISEEKVSSQTFAKAIELFGNQGIMDITGLIGYYNFVAITLKAFDVQRPVGSELLLPIRDSTL</sequence>
<evidence type="ECO:0008006" key="2">
    <source>
        <dbReference type="Google" id="ProtNLM"/>
    </source>
</evidence>
<organism evidence="1">
    <name type="scientific">marine metagenome</name>
    <dbReference type="NCBI Taxonomy" id="408172"/>
    <lineage>
        <taxon>unclassified sequences</taxon>
        <taxon>metagenomes</taxon>
        <taxon>ecological metagenomes</taxon>
    </lineage>
</organism>
<accession>A0A381Q5C5</accession>
<evidence type="ECO:0000313" key="1">
    <source>
        <dbReference type="EMBL" id="SUZ72833.1"/>
    </source>
</evidence>
<dbReference type="SUPFAM" id="SSF69118">
    <property type="entry name" value="AhpD-like"/>
    <property type="match status" value="1"/>
</dbReference>